<keyword evidence="1" id="KW-1003">Cell membrane</keyword>
<evidence type="ECO:0000256" key="2">
    <source>
        <dbReference type="ARBA" id="ARBA00022654"/>
    </source>
</evidence>
<evidence type="ECO:0000256" key="7">
    <source>
        <dbReference type="ARBA" id="ARBA00023136"/>
    </source>
</evidence>
<dbReference type="GO" id="GO:0009372">
    <property type="term" value="P:quorum sensing"/>
    <property type="evidence" value="ECO:0007669"/>
    <property type="project" value="UniProtKB-KW"/>
</dbReference>
<dbReference type="AlphaFoldDB" id="A0A0L6JHX7"/>
<keyword evidence="10" id="KW-1185">Reference proteome</keyword>
<proteinExistence type="predicted"/>
<evidence type="ECO:0000256" key="8">
    <source>
        <dbReference type="SAM" id="Phobius"/>
    </source>
</evidence>
<reference evidence="10" key="1">
    <citation type="submission" date="2015-07" db="EMBL/GenBank/DDBJ databases">
        <title>Near-Complete Genome Sequence of the Cellulolytic Bacterium Bacteroides (Pseudobacteroides) cellulosolvens ATCC 35603.</title>
        <authorList>
            <person name="Dassa B."/>
            <person name="Utturkar S.M."/>
            <person name="Klingeman D.M."/>
            <person name="Hurt R.A."/>
            <person name="Keller M."/>
            <person name="Xu J."/>
            <person name="Reddy Y.H.K."/>
            <person name="Borovok I."/>
            <person name="Grinberg I.R."/>
            <person name="Lamed R."/>
            <person name="Zhivin O."/>
            <person name="Bayer E.A."/>
            <person name="Brown S.D."/>
        </authorList>
    </citation>
    <scope>NUCLEOTIDE SEQUENCE [LARGE SCALE GENOMIC DNA]</scope>
    <source>
        <strain evidence="10">DSM 2933</strain>
    </source>
</reference>
<evidence type="ECO:0000313" key="10">
    <source>
        <dbReference type="Proteomes" id="UP000036923"/>
    </source>
</evidence>
<dbReference type="InterPro" id="IPR006741">
    <property type="entry name" value="AgrB"/>
</dbReference>
<evidence type="ECO:0000256" key="6">
    <source>
        <dbReference type="ARBA" id="ARBA00022989"/>
    </source>
</evidence>
<feature type="transmembrane region" description="Helical" evidence="8">
    <location>
        <begin position="106"/>
        <end position="124"/>
    </location>
</feature>
<keyword evidence="5" id="KW-0378">Hydrolase</keyword>
<dbReference type="Pfam" id="PF04647">
    <property type="entry name" value="AgrB"/>
    <property type="match status" value="1"/>
</dbReference>
<gene>
    <name evidence="9" type="ORF">Bccel_0344</name>
</gene>
<feature type="transmembrane region" description="Helical" evidence="8">
    <location>
        <begin position="167"/>
        <end position="190"/>
    </location>
</feature>
<dbReference type="SMART" id="SM00793">
    <property type="entry name" value="AgrB"/>
    <property type="match status" value="1"/>
</dbReference>
<evidence type="ECO:0000256" key="1">
    <source>
        <dbReference type="ARBA" id="ARBA00022475"/>
    </source>
</evidence>
<dbReference type="GO" id="GO:0006508">
    <property type="term" value="P:proteolysis"/>
    <property type="evidence" value="ECO:0007669"/>
    <property type="project" value="UniProtKB-KW"/>
</dbReference>
<dbReference type="GO" id="GO:0008233">
    <property type="term" value="F:peptidase activity"/>
    <property type="evidence" value="ECO:0007669"/>
    <property type="project" value="UniProtKB-KW"/>
</dbReference>
<name>A0A0L6JHX7_9FIRM</name>
<sequence>MIDKLSDTITKKIRENNKEITDEKAEIITYGANIIIFQTIITALIMIIAFFLGVFTYAFISFIIVGLLRSTVGGSHSHTRLQCTLMHSFSIFGTIILSNYIKFNSYYPAIFLLLISIFVILKYAPGETINGPLYSNSQKRSQKTAGITIETITFCIGLFVKNIDLQAYYIIIISSFIPIIFLTPLGYIILGCKRC</sequence>
<dbReference type="eggNOG" id="COG4512">
    <property type="taxonomic scope" value="Bacteria"/>
</dbReference>
<evidence type="ECO:0000256" key="3">
    <source>
        <dbReference type="ARBA" id="ARBA00022670"/>
    </source>
</evidence>
<evidence type="ECO:0000313" key="9">
    <source>
        <dbReference type="EMBL" id="KNY25087.1"/>
    </source>
</evidence>
<keyword evidence="2" id="KW-0673">Quorum sensing</keyword>
<dbReference type="STRING" id="398512.Bccel_0344"/>
<evidence type="ECO:0000256" key="4">
    <source>
        <dbReference type="ARBA" id="ARBA00022692"/>
    </source>
</evidence>
<feature type="transmembrane region" description="Helical" evidence="8">
    <location>
        <begin position="35"/>
        <end position="68"/>
    </location>
</feature>
<keyword evidence="4 8" id="KW-0812">Transmembrane</keyword>
<protein>
    <submittedName>
        <fullName evidence="9">Accessory protein regulator B</fullName>
    </submittedName>
</protein>
<feature type="transmembrane region" description="Helical" evidence="8">
    <location>
        <begin position="80"/>
        <end position="100"/>
    </location>
</feature>
<dbReference type="EMBL" id="LGTC01000001">
    <property type="protein sequence ID" value="KNY25087.1"/>
    <property type="molecule type" value="Genomic_DNA"/>
</dbReference>
<keyword evidence="7 8" id="KW-0472">Membrane</keyword>
<accession>A0A0L6JHX7</accession>
<evidence type="ECO:0000256" key="5">
    <source>
        <dbReference type="ARBA" id="ARBA00022801"/>
    </source>
</evidence>
<comment type="caution">
    <text evidence="9">The sequence shown here is derived from an EMBL/GenBank/DDBJ whole genome shotgun (WGS) entry which is preliminary data.</text>
</comment>
<dbReference type="GO" id="GO:0016020">
    <property type="term" value="C:membrane"/>
    <property type="evidence" value="ECO:0007669"/>
    <property type="project" value="InterPro"/>
</dbReference>
<keyword evidence="3" id="KW-0645">Protease</keyword>
<dbReference type="Proteomes" id="UP000036923">
    <property type="component" value="Unassembled WGS sequence"/>
</dbReference>
<dbReference type="RefSeq" id="WP_050752986.1">
    <property type="nucleotide sequence ID" value="NZ_KN050763.1"/>
</dbReference>
<keyword evidence="6 8" id="KW-1133">Transmembrane helix</keyword>
<organism evidence="9 10">
    <name type="scientific">Pseudobacteroides cellulosolvens ATCC 35603 = DSM 2933</name>
    <dbReference type="NCBI Taxonomy" id="398512"/>
    <lineage>
        <taxon>Bacteria</taxon>
        <taxon>Bacillati</taxon>
        <taxon>Bacillota</taxon>
        <taxon>Clostridia</taxon>
        <taxon>Eubacteriales</taxon>
        <taxon>Oscillospiraceae</taxon>
        <taxon>Pseudobacteroides</taxon>
    </lineage>
</organism>